<dbReference type="AlphaFoldDB" id="A0A4U5MAG9"/>
<feature type="compositionally biased region" description="Low complexity" evidence="8">
    <location>
        <begin position="471"/>
        <end position="480"/>
    </location>
</feature>
<sequence length="499" mass="55329">MNKLFKVATSIKRRSYGIHNRPSGPISSGSSDFTHIVPFSIHVIGASDGSIVKIVKVMAAVSSRGGRNSEGVQIPRNRETSPERCRVAWSESNKLSRKVPVVYYLSRNGQLEHPHFMEVPLSSNDGGLYLRDVINRLDLLRGKGMAGLYSWSSKRSYKNGFVWHDLADTDFIHPAHGHEYVLKGSELLDHSNKQLLLETKPQETLQSSSNSQDSDFPVTSRRRNQSWGSIDLNEYKVYKAESPSESNRKLAADASTQTDDSRRRRRQAKPAVEGLREEKKNSQELEVNGEEIIEISPPPSDSSPETLESLMKADGRVILGANGEGSGLNLSETVGNCGRMKASTVLMQLISCGSISFRDCGATAVKEQGLSLITGQYKGRLPRGGNREGTPREISNRVKLEDKEYFSGSLIETKKVEVHALNLKRSNSYNADRSSQLHLAEKEIEGVRTKCIPRKSKAMATRKESNVNVVVDHNNNNNNNGSQAGSRRLEVQQVEDVAR</sequence>
<comment type="similarity">
    <text evidence="7">Belongs to the SOSEKI family.</text>
</comment>
<dbReference type="PANTHER" id="PTHR31083:SF4">
    <property type="entry name" value="PROTEIN SOSEKI 4-RELATED"/>
    <property type="match status" value="1"/>
</dbReference>
<evidence type="ECO:0000313" key="10">
    <source>
        <dbReference type="EMBL" id="TKR66086.1"/>
    </source>
</evidence>
<keyword evidence="4" id="KW-0132">Cell division</keyword>
<accession>A0A4U5MAG9</accession>
<evidence type="ECO:0000259" key="9">
    <source>
        <dbReference type="Pfam" id="PF06136"/>
    </source>
</evidence>
<dbReference type="Pfam" id="PF06136">
    <property type="entry name" value="SOK"/>
    <property type="match status" value="1"/>
</dbReference>
<dbReference type="STRING" id="43335.A0A4U5MAG9"/>
<protein>
    <recommendedName>
        <fullName evidence="9">SOSEKI DIX-like domain-containing protein</fullName>
    </recommendedName>
</protein>
<keyword evidence="3" id="KW-1003">Cell membrane</keyword>
<comment type="subcellular location">
    <subcellularLocation>
        <location evidence="1">Cell membrane</location>
        <topology evidence="1">Peripheral membrane protein</topology>
        <orientation evidence="1">Cytoplasmic side</orientation>
    </subcellularLocation>
</comment>
<dbReference type="EMBL" id="RCHU01001225">
    <property type="protein sequence ID" value="TKR66086.1"/>
    <property type="molecule type" value="Genomic_DNA"/>
</dbReference>
<dbReference type="InterPro" id="IPR010369">
    <property type="entry name" value="SOK"/>
</dbReference>
<keyword evidence="6" id="KW-0131">Cell cycle</keyword>
<feature type="domain" description="SOSEKI DIX-like" evidence="9">
    <location>
        <begin position="99"/>
        <end position="188"/>
    </location>
</feature>
<dbReference type="GO" id="GO:0051258">
    <property type="term" value="P:protein polymerization"/>
    <property type="evidence" value="ECO:0007669"/>
    <property type="project" value="UniProtKB-ARBA"/>
</dbReference>
<evidence type="ECO:0000256" key="6">
    <source>
        <dbReference type="ARBA" id="ARBA00023306"/>
    </source>
</evidence>
<evidence type="ECO:0000256" key="8">
    <source>
        <dbReference type="SAM" id="MobiDB-lite"/>
    </source>
</evidence>
<keyword evidence="2" id="KW-0217">Developmental protein</keyword>
<name>A0A4U5MAG9_POPAL</name>
<evidence type="ECO:0000256" key="3">
    <source>
        <dbReference type="ARBA" id="ARBA00022475"/>
    </source>
</evidence>
<feature type="region of interest" description="Disordered" evidence="8">
    <location>
        <begin position="471"/>
        <end position="499"/>
    </location>
</feature>
<feature type="region of interest" description="Disordered" evidence="8">
    <location>
        <begin position="200"/>
        <end position="223"/>
    </location>
</feature>
<reference evidence="10" key="1">
    <citation type="submission" date="2018-10" db="EMBL/GenBank/DDBJ databases">
        <title>Population genomic analysis revealed the cold adaptation of white poplar.</title>
        <authorList>
            <person name="Liu Y.-J."/>
        </authorList>
    </citation>
    <scope>NUCLEOTIDE SEQUENCE [LARGE SCALE GENOMIC DNA]</scope>
    <source>
        <strain evidence="10">PAL-ZL1</strain>
    </source>
</reference>
<comment type="caution">
    <text evidence="10">The sequence shown here is derived from an EMBL/GenBank/DDBJ whole genome shotgun (WGS) entry which is preliminary data.</text>
</comment>
<evidence type="ECO:0000256" key="7">
    <source>
        <dbReference type="ARBA" id="ARBA00024211"/>
    </source>
</evidence>
<dbReference type="GO" id="GO:0051301">
    <property type="term" value="P:cell division"/>
    <property type="evidence" value="ECO:0007669"/>
    <property type="project" value="UniProtKB-KW"/>
</dbReference>
<organism evidence="10">
    <name type="scientific">Populus alba</name>
    <name type="common">White poplar</name>
    <dbReference type="NCBI Taxonomy" id="43335"/>
    <lineage>
        <taxon>Eukaryota</taxon>
        <taxon>Viridiplantae</taxon>
        <taxon>Streptophyta</taxon>
        <taxon>Embryophyta</taxon>
        <taxon>Tracheophyta</taxon>
        <taxon>Spermatophyta</taxon>
        <taxon>Magnoliopsida</taxon>
        <taxon>eudicotyledons</taxon>
        <taxon>Gunneridae</taxon>
        <taxon>Pentapetalae</taxon>
        <taxon>rosids</taxon>
        <taxon>fabids</taxon>
        <taxon>Malpighiales</taxon>
        <taxon>Salicaceae</taxon>
        <taxon>Saliceae</taxon>
        <taxon>Populus</taxon>
    </lineage>
</organism>
<dbReference type="InterPro" id="IPR048351">
    <property type="entry name" value="SOK_DIX"/>
</dbReference>
<feature type="compositionally biased region" description="Basic and acidic residues" evidence="8">
    <location>
        <begin position="274"/>
        <end position="283"/>
    </location>
</feature>
<gene>
    <name evidence="10" type="ORF">D5086_0000315350</name>
</gene>
<keyword evidence="5" id="KW-0472">Membrane</keyword>
<evidence type="ECO:0000256" key="1">
    <source>
        <dbReference type="ARBA" id="ARBA00004413"/>
    </source>
</evidence>
<proteinExistence type="inferred from homology"/>
<feature type="compositionally biased region" description="Polar residues" evidence="8">
    <location>
        <begin position="202"/>
        <end position="214"/>
    </location>
</feature>
<dbReference type="GO" id="GO:0005886">
    <property type="term" value="C:plasma membrane"/>
    <property type="evidence" value="ECO:0007669"/>
    <property type="project" value="UniProtKB-SubCell"/>
</dbReference>
<dbReference type="PANTHER" id="PTHR31083">
    <property type="entry name" value="UPSTREAM OF FLC PROTEIN (DUF966)"/>
    <property type="match status" value="1"/>
</dbReference>
<evidence type="ECO:0000256" key="4">
    <source>
        <dbReference type="ARBA" id="ARBA00022618"/>
    </source>
</evidence>
<feature type="region of interest" description="Disordered" evidence="8">
    <location>
        <begin position="241"/>
        <end position="287"/>
    </location>
</feature>
<evidence type="ECO:0000256" key="5">
    <source>
        <dbReference type="ARBA" id="ARBA00023136"/>
    </source>
</evidence>
<evidence type="ECO:0000256" key="2">
    <source>
        <dbReference type="ARBA" id="ARBA00022473"/>
    </source>
</evidence>